<reference evidence="1 2" key="1">
    <citation type="submission" date="2016-05" db="EMBL/GenBank/DDBJ databases">
        <title>Comparative analysis of secretome profiles of manganese(II)-oxidizing ascomycete fungi.</title>
        <authorList>
            <consortium name="DOE Joint Genome Institute"/>
            <person name="Zeiner C.A."/>
            <person name="Purvine S.O."/>
            <person name="Zink E.M."/>
            <person name="Wu S."/>
            <person name="Pasa-Tolic L."/>
            <person name="Chaput D.L."/>
            <person name="Haridas S."/>
            <person name="Grigoriev I.V."/>
            <person name="Santelli C.M."/>
            <person name="Hansel C.M."/>
        </authorList>
    </citation>
    <scope>NUCLEOTIDE SEQUENCE [LARGE SCALE GENOMIC DNA]</scope>
    <source>
        <strain evidence="1 2">SRC1lrK2f</strain>
    </source>
</reference>
<dbReference type="VEuPathDB" id="FungiDB:CC77DRAFT_1015889"/>
<evidence type="ECO:0000313" key="1">
    <source>
        <dbReference type="EMBL" id="OAG26611.1"/>
    </source>
</evidence>
<protein>
    <submittedName>
        <fullName evidence="1">Uncharacterized protein</fullName>
    </submittedName>
</protein>
<organism evidence="1 2">
    <name type="scientific">Alternaria alternata</name>
    <name type="common">Alternaria rot fungus</name>
    <name type="synonym">Torula alternata</name>
    <dbReference type="NCBI Taxonomy" id="5599"/>
    <lineage>
        <taxon>Eukaryota</taxon>
        <taxon>Fungi</taxon>
        <taxon>Dikarya</taxon>
        <taxon>Ascomycota</taxon>
        <taxon>Pezizomycotina</taxon>
        <taxon>Dothideomycetes</taxon>
        <taxon>Pleosporomycetidae</taxon>
        <taxon>Pleosporales</taxon>
        <taxon>Pleosporineae</taxon>
        <taxon>Pleosporaceae</taxon>
        <taxon>Alternaria</taxon>
        <taxon>Alternaria sect. Alternaria</taxon>
        <taxon>Alternaria alternata complex</taxon>
    </lineage>
</organism>
<name>A0A177E550_ALTAL</name>
<proteinExistence type="predicted"/>
<dbReference type="KEGG" id="aalt:CC77DRAFT_1015889"/>
<dbReference type="EMBL" id="KV441469">
    <property type="protein sequence ID" value="OAG26611.1"/>
    <property type="molecule type" value="Genomic_DNA"/>
</dbReference>
<keyword evidence="2" id="KW-1185">Reference proteome</keyword>
<evidence type="ECO:0000313" key="2">
    <source>
        <dbReference type="Proteomes" id="UP000077248"/>
    </source>
</evidence>
<dbReference type="Proteomes" id="UP000077248">
    <property type="component" value="Unassembled WGS sequence"/>
</dbReference>
<sequence>MAGNGSTAGGHAHLVAQVAEGTPQVCCLNNSNMWSPGDETCAGMEGMDTFQVLDTCSAYQGAWGHERGTSS</sequence>
<dbReference type="AlphaFoldDB" id="A0A177E550"/>
<dbReference type="GeneID" id="29109705"/>
<dbReference type="RefSeq" id="XP_018392032.1">
    <property type="nucleotide sequence ID" value="XM_018524111.1"/>
</dbReference>
<gene>
    <name evidence="1" type="ORF">CC77DRAFT_1015889</name>
</gene>
<accession>A0A177E550</accession>